<evidence type="ECO:0000313" key="2">
    <source>
        <dbReference type="Proteomes" id="UP001320706"/>
    </source>
</evidence>
<dbReference type="EMBL" id="JAMKPW020000001">
    <property type="protein sequence ID" value="KAK8221943.1"/>
    <property type="molecule type" value="Genomic_DNA"/>
</dbReference>
<proteinExistence type="predicted"/>
<gene>
    <name evidence="1" type="ORF">M8818_000110</name>
</gene>
<evidence type="ECO:0000313" key="1">
    <source>
        <dbReference type="EMBL" id="KAK8221943.1"/>
    </source>
</evidence>
<reference evidence="1" key="1">
    <citation type="submission" date="2024-02" db="EMBL/GenBank/DDBJ databases">
        <title>Metagenome Assembled Genome of Zalaria obscura JY119.</title>
        <authorList>
            <person name="Vighnesh L."/>
            <person name="Jagadeeshwari U."/>
            <person name="Venkata Ramana C."/>
            <person name="Sasikala C."/>
        </authorList>
    </citation>
    <scope>NUCLEOTIDE SEQUENCE</scope>
    <source>
        <strain evidence="1">JY119</strain>
    </source>
</reference>
<name>A0ACC3SNN1_9PEZI</name>
<sequence>MTCPAVTIPSTNLESRGKSELNYDYCLVSRLPSLSISTVPYTPTTMFRIPPRSLRPLAQSIRLQAIPSPTPLRAAFSTGVASRSDDLQNTGNLSITSSGSAQAPSKHDLYPVTQPPLSTYPSSATRNNSTGTDLNDDALERFKIREICEGWGLYRDAGEWENYRSMFHADAYIATSWHQGPIDDFIAASKAGFEKGSSFMYIMHRILGQTVDVQGERAVSKMKVTITCRFTFDGIEMDCEADCRFFFMLESREGRWGICRYTLLFDKDRIVPVHPGRQFDVPAKEVMQFPSGYRYLAWCETQIGSPPKLDLNAHGPERDILYAKCKDWLDGKQVMPNLTGTDEIQY</sequence>
<accession>A0ACC3SNN1</accession>
<dbReference type="Proteomes" id="UP001320706">
    <property type="component" value="Unassembled WGS sequence"/>
</dbReference>
<protein>
    <submittedName>
        <fullName evidence="1">Uncharacterized protein</fullName>
    </submittedName>
</protein>
<comment type="caution">
    <text evidence="1">The sequence shown here is derived from an EMBL/GenBank/DDBJ whole genome shotgun (WGS) entry which is preliminary data.</text>
</comment>
<keyword evidence="2" id="KW-1185">Reference proteome</keyword>
<organism evidence="1 2">
    <name type="scientific">Zalaria obscura</name>
    <dbReference type="NCBI Taxonomy" id="2024903"/>
    <lineage>
        <taxon>Eukaryota</taxon>
        <taxon>Fungi</taxon>
        <taxon>Dikarya</taxon>
        <taxon>Ascomycota</taxon>
        <taxon>Pezizomycotina</taxon>
        <taxon>Dothideomycetes</taxon>
        <taxon>Dothideomycetidae</taxon>
        <taxon>Dothideales</taxon>
        <taxon>Zalariaceae</taxon>
        <taxon>Zalaria</taxon>
    </lineage>
</organism>